<evidence type="ECO:0000313" key="10">
    <source>
        <dbReference type="EMBL" id="KZT01379.1"/>
    </source>
</evidence>
<reference evidence="10 11" key="1">
    <citation type="journal article" date="2016" name="Mol. Biol. Evol.">
        <title>Comparative Genomics of Early-Diverging Mushroom-Forming Fungi Provides Insights into the Origins of Lignocellulose Decay Capabilities.</title>
        <authorList>
            <person name="Nagy L.G."/>
            <person name="Riley R."/>
            <person name="Tritt A."/>
            <person name="Adam C."/>
            <person name="Daum C."/>
            <person name="Floudas D."/>
            <person name="Sun H."/>
            <person name="Yadav J.S."/>
            <person name="Pangilinan J."/>
            <person name="Larsson K.H."/>
            <person name="Matsuura K."/>
            <person name="Barry K."/>
            <person name="Labutti K."/>
            <person name="Kuo R."/>
            <person name="Ohm R.A."/>
            <person name="Bhattacharya S.S."/>
            <person name="Shirouzu T."/>
            <person name="Yoshinaga Y."/>
            <person name="Martin F.M."/>
            <person name="Grigoriev I.V."/>
            <person name="Hibbett D.S."/>
        </authorList>
    </citation>
    <scope>NUCLEOTIDE SEQUENCE [LARGE SCALE GENOMIC DNA]</scope>
    <source>
        <strain evidence="10 11">93-53</strain>
    </source>
</reference>
<proteinExistence type="inferred from homology"/>
<dbReference type="STRING" id="1314785.A0A165BNS6"/>
<evidence type="ECO:0000256" key="4">
    <source>
        <dbReference type="ARBA" id="ARBA00022688"/>
    </source>
</evidence>
<dbReference type="Proteomes" id="UP000076871">
    <property type="component" value="Unassembled WGS sequence"/>
</dbReference>
<dbReference type="PANTHER" id="PTHR21427">
    <property type="entry name" value="UBIQUINONE BIOSYNTHESIS PROTEIN COQ9, MITOCHONDRIAL"/>
    <property type="match status" value="1"/>
</dbReference>
<keyword evidence="6 8" id="KW-0446">Lipid-binding</keyword>
<dbReference type="EMBL" id="KV427665">
    <property type="protein sequence ID" value="KZT01379.1"/>
    <property type="molecule type" value="Genomic_DNA"/>
</dbReference>
<sequence length="209" mass="22987">MSSARLLQLALPLVKTHGFTREALSRSVLSLPTPLSEPLCETALSALFGEGDGARRTLIEVWLDDARDNMQSAPTRSLKGILNHRLKWNEPVLQYLPEAFSLLATQRPVSVPIDPTPAIKHCTSIADQACYLSGDTTVGLSWYARRGSIAAAYAAAELHQLKSPETAYHFLNSLLDWSFALESSLNEAETFSEYTGRSWAGIIHSRGIF</sequence>
<comment type="function">
    <text evidence="8">Membrane-associated protein that warps the membrane surface to access and bind aromatic isoprenes with high specificity, including ubiquinone (CoQ) isoprene intermediates and presents them directly to Coq7, therefore facilitating the Coq7-mediated hydroxylase step. Participates in the biosynthesis of coenzyme Q, also named ubiquinone, an essential lipid-soluble electron transporter for aerobic cellular respiration.</text>
</comment>
<dbReference type="UniPathway" id="UPA00232"/>
<dbReference type="OrthoDB" id="619536at2759"/>
<gene>
    <name evidence="10" type="ORF">LAESUDRAFT_739175</name>
</gene>
<dbReference type="GeneID" id="63828008"/>
<dbReference type="GO" id="GO:0006744">
    <property type="term" value="P:ubiquinone biosynthetic process"/>
    <property type="evidence" value="ECO:0007669"/>
    <property type="project" value="UniProtKB-UniRule"/>
</dbReference>
<evidence type="ECO:0000256" key="3">
    <source>
        <dbReference type="ARBA" id="ARBA00010766"/>
    </source>
</evidence>
<dbReference type="RefSeq" id="XP_040759119.1">
    <property type="nucleotide sequence ID" value="XM_040910979.1"/>
</dbReference>
<dbReference type="InterPro" id="IPR013718">
    <property type="entry name" value="COQ9_C"/>
</dbReference>
<comment type="similarity">
    <text evidence="3 8">Belongs to the COQ9 family.</text>
</comment>
<dbReference type="AlphaFoldDB" id="A0A165BNS6"/>
<dbReference type="GO" id="GO:0008289">
    <property type="term" value="F:lipid binding"/>
    <property type="evidence" value="ECO:0007669"/>
    <property type="project" value="UniProtKB-UniRule"/>
</dbReference>
<dbReference type="PANTHER" id="PTHR21427:SF19">
    <property type="entry name" value="UBIQUINONE BIOSYNTHESIS PROTEIN COQ9, MITOCHONDRIAL"/>
    <property type="match status" value="1"/>
</dbReference>
<evidence type="ECO:0000256" key="8">
    <source>
        <dbReference type="RuleBase" id="RU366063"/>
    </source>
</evidence>
<evidence type="ECO:0000256" key="6">
    <source>
        <dbReference type="ARBA" id="ARBA00023121"/>
    </source>
</evidence>
<dbReference type="InParanoid" id="A0A165BNS6"/>
<protein>
    <recommendedName>
        <fullName evidence="8">Ubiquinone biosynthesis protein</fullName>
    </recommendedName>
</protein>
<dbReference type="InterPro" id="IPR012762">
    <property type="entry name" value="Ubiq_biosynth_COQ9"/>
</dbReference>
<keyword evidence="11" id="KW-1185">Reference proteome</keyword>
<feature type="domain" description="COQ9 C-terminal" evidence="9">
    <location>
        <begin position="118"/>
        <end position="165"/>
    </location>
</feature>
<evidence type="ECO:0000256" key="2">
    <source>
        <dbReference type="ARBA" id="ARBA00004749"/>
    </source>
</evidence>
<evidence type="ECO:0000259" key="9">
    <source>
        <dbReference type="Pfam" id="PF08511"/>
    </source>
</evidence>
<keyword evidence="7 8" id="KW-0496">Mitochondrion</keyword>
<dbReference type="Pfam" id="PF08511">
    <property type="entry name" value="COQ9"/>
    <property type="match status" value="1"/>
</dbReference>
<name>A0A165BNS6_9APHY</name>
<keyword evidence="5" id="KW-0809">Transit peptide</keyword>
<dbReference type="GO" id="GO:0005743">
    <property type="term" value="C:mitochondrial inner membrane"/>
    <property type="evidence" value="ECO:0007669"/>
    <property type="project" value="TreeGrafter"/>
</dbReference>
<organism evidence="10 11">
    <name type="scientific">Laetiporus sulphureus 93-53</name>
    <dbReference type="NCBI Taxonomy" id="1314785"/>
    <lineage>
        <taxon>Eukaryota</taxon>
        <taxon>Fungi</taxon>
        <taxon>Dikarya</taxon>
        <taxon>Basidiomycota</taxon>
        <taxon>Agaricomycotina</taxon>
        <taxon>Agaricomycetes</taxon>
        <taxon>Polyporales</taxon>
        <taxon>Laetiporus</taxon>
    </lineage>
</organism>
<evidence type="ECO:0000256" key="7">
    <source>
        <dbReference type="ARBA" id="ARBA00023128"/>
    </source>
</evidence>
<comment type="pathway">
    <text evidence="2 8">Cofactor biosynthesis; ubiquinone biosynthesis.</text>
</comment>
<evidence type="ECO:0000256" key="1">
    <source>
        <dbReference type="ARBA" id="ARBA00004173"/>
    </source>
</evidence>
<comment type="subcellular location">
    <subcellularLocation>
        <location evidence="1 8">Mitochondrion</location>
    </subcellularLocation>
</comment>
<keyword evidence="4 8" id="KW-0831">Ubiquinone biosynthesis</keyword>
<evidence type="ECO:0000313" key="11">
    <source>
        <dbReference type="Proteomes" id="UP000076871"/>
    </source>
</evidence>
<evidence type="ECO:0000256" key="5">
    <source>
        <dbReference type="ARBA" id="ARBA00022946"/>
    </source>
</evidence>
<accession>A0A165BNS6</accession>